<reference evidence="1 2" key="1">
    <citation type="submission" date="2007-11" db="EMBL/GenBank/DDBJ databases">
        <authorList>
            <consortium name="The Salmonella enterica serovar Arizonae Genome Sequencing Project"/>
            <person name="McClelland M."/>
            <person name="Sanderson E.K."/>
            <person name="Porwollik S."/>
            <person name="Spieth J."/>
            <person name="Clifton W.S."/>
            <person name="Fulton R."/>
            <person name="Chunyan W."/>
            <person name="Wollam A."/>
            <person name="Shah N."/>
            <person name="Pepin K."/>
            <person name="Bhonagiri V."/>
            <person name="Nash W."/>
            <person name="Johnson M."/>
            <person name="Thiruvilangam P."/>
            <person name="Wilson R."/>
        </authorList>
    </citation>
    <scope>NUCLEOTIDE SEQUENCE [LARGE SCALE GENOMIC DNA]</scope>
    <source>
        <strain evidence="2">ATCC BAA-731 / CDC346-86 / RSK2980</strain>
    </source>
</reference>
<evidence type="ECO:0000313" key="1">
    <source>
        <dbReference type="EMBL" id="ABX20133.1"/>
    </source>
</evidence>
<accession>A9MG25</accession>
<sequence length="61" mass="7303">MTPVNLRLKNVALVRPTRSYARPDKPRQHHLPLLSLSHQPYYHHNQLILKFFIKMTGYFFA</sequence>
<proteinExistence type="predicted"/>
<dbReference type="KEGG" id="ses:SARI_00186"/>
<keyword evidence="2" id="KW-1185">Reference proteome</keyword>
<dbReference type="Proteomes" id="UP000002084">
    <property type="component" value="Chromosome"/>
</dbReference>
<name>A9MG25_SALAR</name>
<gene>
    <name evidence="1" type="ordered locus">SARI_00186</name>
</gene>
<dbReference type="EMBL" id="CP000880">
    <property type="protein sequence ID" value="ABX20133.1"/>
    <property type="molecule type" value="Genomic_DNA"/>
</dbReference>
<dbReference type="AlphaFoldDB" id="A9MG25"/>
<evidence type="ECO:0000313" key="2">
    <source>
        <dbReference type="Proteomes" id="UP000002084"/>
    </source>
</evidence>
<dbReference type="STRING" id="41514.SARI_00186"/>
<protein>
    <submittedName>
        <fullName evidence="1">Uncharacterized protein</fullName>
    </submittedName>
</protein>
<organism evidence="1 2">
    <name type="scientific">Salmonella arizonae (strain ATCC BAA-731 / CDC346-86 / RSK2980)</name>
    <dbReference type="NCBI Taxonomy" id="41514"/>
    <lineage>
        <taxon>Bacteria</taxon>
        <taxon>Pseudomonadati</taxon>
        <taxon>Pseudomonadota</taxon>
        <taxon>Gammaproteobacteria</taxon>
        <taxon>Enterobacterales</taxon>
        <taxon>Enterobacteriaceae</taxon>
        <taxon>Salmonella</taxon>
    </lineage>
</organism>
<dbReference type="HOGENOM" id="CLU_2920011_0_0_6"/>